<gene>
    <name evidence="2" type="ORF">IEQ34_018141</name>
</gene>
<accession>A0AAV7GDE2</accession>
<feature type="compositionally biased region" description="Basic and acidic residues" evidence="1">
    <location>
        <begin position="31"/>
        <end position="40"/>
    </location>
</feature>
<dbReference type="Proteomes" id="UP000775213">
    <property type="component" value="Unassembled WGS sequence"/>
</dbReference>
<reference evidence="2 3" key="1">
    <citation type="journal article" date="2021" name="Hortic Res">
        <title>Chromosome-scale assembly of the Dendrobium chrysotoxum genome enhances the understanding of orchid evolution.</title>
        <authorList>
            <person name="Zhang Y."/>
            <person name="Zhang G.Q."/>
            <person name="Zhang D."/>
            <person name="Liu X.D."/>
            <person name="Xu X.Y."/>
            <person name="Sun W.H."/>
            <person name="Yu X."/>
            <person name="Zhu X."/>
            <person name="Wang Z.W."/>
            <person name="Zhao X."/>
            <person name="Zhong W.Y."/>
            <person name="Chen H."/>
            <person name="Yin W.L."/>
            <person name="Huang T."/>
            <person name="Niu S.C."/>
            <person name="Liu Z.J."/>
        </authorList>
    </citation>
    <scope>NUCLEOTIDE SEQUENCE [LARGE SCALE GENOMIC DNA]</scope>
    <source>
        <strain evidence="2">Lindl</strain>
    </source>
</reference>
<evidence type="ECO:0000313" key="2">
    <source>
        <dbReference type="EMBL" id="KAH0453817.1"/>
    </source>
</evidence>
<comment type="caution">
    <text evidence="2">The sequence shown here is derived from an EMBL/GenBank/DDBJ whole genome shotgun (WGS) entry which is preliminary data.</text>
</comment>
<organism evidence="2 3">
    <name type="scientific">Dendrobium chrysotoxum</name>
    <name type="common">Orchid</name>
    <dbReference type="NCBI Taxonomy" id="161865"/>
    <lineage>
        <taxon>Eukaryota</taxon>
        <taxon>Viridiplantae</taxon>
        <taxon>Streptophyta</taxon>
        <taxon>Embryophyta</taxon>
        <taxon>Tracheophyta</taxon>
        <taxon>Spermatophyta</taxon>
        <taxon>Magnoliopsida</taxon>
        <taxon>Liliopsida</taxon>
        <taxon>Asparagales</taxon>
        <taxon>Orchidaceae</taxon>
        <taxon>Epidendroideae</taxon>
        <taxon>Malaxideae</taxon>
        <taxon>Dendrobiinae</taxon>
        <taxon>Dendrobium</taxon>
    </lineage>
</organism>
<dbReference type="EMBL" id="JAGFBR010000016">
    <property type="protein sequence ID" value="KAH0453817.1"/>
    <property type="molecule type" value="Genomic_DNA"/>
</dbReference>
<dbReference type="AlphaFoldDB" id="A0AAV7GDE2"/>
<evidence type="ECO:0000256" key="1">
    <source>
        <dbReference type="SAM" id="MobiDB-lite"/>
    </source>
</evidence>
<proteinExistence type="predicted"/>
<evidence type="ECO:0000313" key="3">
    <source>
        <dbReference type="Proteomes" id="UP000775213"/>
    </source>
</evidence>
<name>A0AAV7GDE2_DENCH</name>
<keyword evidence="3" id="KW-1185">Reference proteome</keyword>
<sequence>MAFCNSSIVLSSEEENVLDGATRSPLFAGDVRIDAGAEKSPRHRRRQPPSRGLESREKE</sequence>
<protein>
    <submittedName>
        <fullName evidence="2">Uncharacterized protein</fullName>
    </submittedName>
</protein>
<feature type="region of interest" description="Disordered" evidence="1">
    <location>
        <begin position="29"/>
        <end position="59"/>
    </location>
</feature>